<dbReference type="PROSITE" id="PS50157">
    <property type="entry name" value="ZINC_FINGER_C2H2_2"/>
    <property type="match status" value="1"/>
</dbReference>
<evidence type="ECO:0000256" key="1">
    <source>
        <dbReference type="PROSITE-ProRule" id="PRU00042"/>
    </source>
</evidence>
<reference evidence="4 5" key="1">
    <citation type="submission" date="2023-01" db="EMBL/GenBank/DDBJ databases">
        <title>Analysis of 21 Apiospora genomes using comparative genomics revels a genus with tremendous synthesis potential of carbohydrate active enzymes and secondary metabolites.</title>
        <authorList>
            <person name="Sorensen T."/>
        </authorList>
    </citation>
    <scope>NUCLEOTIDE SEQUENCE [LARGE SCALE GENOMIC DNA]</scope>
    <source>
        <strain evidence="4 5">CBS 114990</strain>
    </source>
</reference>
<proteinExistence type="predicted"/>
<keyword evidence="5" id="KW-1185">Reference proteome</keyword>
<sequence length="145" mass="16864">MPVIDSQAMASYEQPPNQSSGAETGRYRFHETPMPSLDDHMPDKHGLYHCHHSHKTAKTFKRKTELQKHLKTHEKPVYCPLSDDPDFPCQRGRAAEQRDMERHVVSHHPEWARLNGFATEKIQCGCGEKFTRDDNFKRHQKQCNA</sequence>
<evidence type="ECO:0000259" key="3">
    <source>
        <dbReference type="PROSITE" id="PS50157"/>
    </source>
</evidence>
<organism evidence="4 5">
    <name type="scientific">Apiospora hydei</name>
    <dbReference type="NCBI Taxonomy" id="1337664"/>
    <lineage>
        <taxon>Eukaryota</taxon>
        <taxon>Fungi</taxon>
        <taxon>Dikarya</taxon>
        <taxon>Ascomycota</taxon>
        <taxon>Pezizomycotina</taxon>
        <taxon>Sordariomycetes</taxon>
        <taxon>Xylariomycetidae</taxon>
        <taxon>Amphisphaeriales</taxon>
        <taxon>Apiosporaceae</taxon>
        <taxon>Apiospora</taxon>
    </lineage>
</organism>
<dbReference type="Gene3D" id="3.30.160.60">
    <property type="entry name" value="Classic Zinc Finger"/>
    <property type="match status" value="1"/>
</dbReference>
<dbReference type="InterPro" id="IPR013087">
    <property type="entry name" value="Znf_C2H2_type"/>
</dbReference>
<dbReference type="GeneID" id="92049211"/>
<feature type="domain" description="C2H2-type" evidence="3">
    <location>
        <begin position="48"/>
        <end position="73"/>
    </location>
</feature>
<keyword evidence="1" id="KW-0862">Zinc</keyword>
<evidence type="ECO:0000256" key="2">
    <source>
        <dbReference type="SAM" id="MobiDB-lite"/>
    </source>
</evidence>
<keyword evidence="1" id="KW-0479">Metal-binding</keyword>
<accession>A0ABR1V4U9</accession>
<dbReference type="EMBL" id="JAQQWN010000009">
    <property type="protein sequence ID" value="KAK8065089.1"/>
    <property type="molecule type" value="Genomic_DNA"/>
</dbReference>
<feature type="region of interest" description="Disordered" evidence="2">
    <location>
        <begin position="1"/>
        <end position="32"/>
    </location>
</feature>
<protein>
    <recommendedName>
        <fullName evidence="3">C2H2-type domain-containing protein</fullName>
    </recommendedName>
</protein>
<dbReference type="RefSeq" id="XP_066661843.1">
    <property type="nucleotide sequence ID" value="XM_066816151.1"/>
</dbReference>
<dbReference type="Proteomes" id="UP001433268">
    <property type="component" value="Unassembled WGS sequence"/>
</dbReference>
<evidence type="ECO:0000313" key="4">
    <source>
        <dbReference type="EMBL" id="KAK8065089.1"/>
    </source>
</evidence>
<gene>
    <name evidence="4" type="ORF">PG997_011836</name>
</gene>
<keyword evidence="1" id="KW-0863">Zinc-finger</keyword>
<comment type="caution">
    <text evidence="4">The sequence shown here is derived from an EMBL/GenBank/DDBJ whole genome shotgun (WGS) entry which is preliminary data.</text>
</comment>
<name>A0ABR1V4U9_9PEZI</name>
<evidence type="ECO:0000313" key="5">
    <source>
        <dbReference type="Proteomes" id="UP001433268"/>
    </source>
</evidence>